<dbReference type="Proteomes" id="UP001207582">
    <property type="component" value="Unassembled WGS sequence"/>
</dbReference>
<evidence type="ECO:0000256" key="1">
    <source>
        <dbReference type="ARBA" id="ARBA00004613"/>
    </source>
</evidence>
<evidence type="ECO:0000313" key="5">
    <source>
        <dbReference type="Proteomes" id="UP001207582"/>
    </source>
</evidence>
<sequence>MPIYIASRNIDNIPFMPFNHEYLVYIPIGEESNYSAWLTIGAFPSTDPDLPLYGTGSIMTSPNIGDALSLSDDKWSDSYIQYLTDSEPDNDQFGAEFYNLTEVYSASDEYDRWLDLADIAGELSGQFVYKIVDGYAPADATTFGPSVNSNSFASSILRLAALQGISISAFYTDDLTPGYGTLLGTISDDSLNATDQTIAGDGLVALFGGAGGDTLVGGSSSIYLIGGSDDQIDQMIGGSGNTTFVGYYNLNDLGHSDSFHGGSGNDTFVIIDWSTALPGGIPDIVNPPSEPGTSFVHSGEITTPGSVISGGAGLDRLTYEYVGGPVSIQFSTHAISEVEIVTGSAYTDVFSFFGALPAEGVIINPYEYLNGSPTYLDTIDVSGATAPQGLDVTLGPVWSMRIGVIGGTPGDYPIEAYGVDTVIAGDGRDLLRIDNGLSSLPSDPGAIVDLSAGTVEFSTNGNVYGVQNFEHVLGSNSRDTITGNGEANILFGGGGADEIDGGGGDDIIYGDTPASIPETMPGFLGHTPGYDLFHQIYPNGAPAAPEAVDILRGGDGNDIIFFGTGDVIDGGAGFDRGLASFSSAPVEISSADHGVEWLVGSSGNDTLTAATVSTEVSAQKILLTIDTYHYVNTPENYPYWENSAPGYLWRDYEQGYVEINGKTRIIDYSPYTIVEGGDGDDQITSIMNLGDVGRVLLAGGMGDDTYHLSGSHYVPFADLFLASNNYTEIYDLDGTGSIFINGLEISNREYLTPFTEVSYFELNFANNHFFFHANPLEYPYTSPDFYVSNTGASISVQYSDGDLRVIYRDQLDTPDSSDDQLRFLLIRDFEPGDFGITFAEYKNPEKSIGHGTTRTIRTQEFKVGGGDGDDSLTGGDETDALDGGRGNDILDARGGSDLIIPGLGDDIVTTGTGSDRVVFGPEDGNDIVTDFDGLRDRLVLDGQQINPHAPQAGMTIVQSGADVRITYGANSSILLAGVNLDAWKSIVAPLPTIVGTWDDDDIIGTSGSDVISTGEGQHTISAGDGDDWIVYTSGYHTIFGSTSNRGFDTLDLSRFFAADVVFSVSGNDVIVETYEGDLTLTYQAYYSIGNQNANIERIVFADAVLGEQDILNRVITDHVTEGDDIIYGTRRNDTIDGGAGNDTMIGGAGNDYYYVDSPGDVVVELANEGTSDRIFSPLDWTLGDNIERLILTGTAAIYGTGNALGNQIDGNNGANLLSGLDGDDDLRGLGGDDTLDGGNGNDLLDGHIGDDILIGGAGADVFRFRSTKWGTDTIADFNALDGGANEGDVMRFEGLLTGTFAYLGDGAFTGGSDNTEARVEGDRVLVDTDGNGVADITIILTGLTSASQITAEHFQFV</sequence>
<feature type="region of interest" description="Disordered" evidence="3">
    <location>
        <begin position="862"/>
        <end position="885"/>
    </location>
</feature>
<dbReference type="SUPFAM" id="SSF51120">
    <property type="entry name" value="beta-Roll"/>
    <property type="match status" value="5"/>
</dbReference>
<keyword evidence="5" id="KW-1185">Reference proteome</keyword>
<gene>
    <name evidence="4" type="ORF">OM960_21970</name>
</gene>
<comment type="subcellular location">
    <subcellularLocation>
        <location evidence="1">Secreted</location>
    </subcellularLocation>
</comment>
<evidence type="ECO:0000256" key="3">
    <source>
        <dbReference type="SAM" id="MobiDB-lite"/>
    </source>
</evidence>
<evidence type="ECO:0000256" key="2">
    <source>
        <dbReference type="ARBA" id="ARBA00022525"/>
    </source>
</evidence>
<protein>
    <submittedName>
        <fullName evidence="4">Calcium-binding protein</fullName>
    </submittedName>
</protein>
<accession>A0ABT3J936</accession>
<dbReference type="PRINTS" id="PR00313">
    <property type="entry name" value="CABNDNGRPT"/>
</dbReference>
<dbReference type="InterPro" id="IPR011049">
    <property type="entry name" value="Serralysin-like_metalloprot_C"/>
</dbReference>
<organism evidence="4 5">
    <name type="scientific">Defluviimonas salinarum</name>
    <dbReference type="NCBI Taxonomy" id="2992147"/>
    <lineage>
        <taxon>Bacteria</taxon>
        <taxon>Pseudomonadati</taxon>
        <taxon>Pseudomonadota</taxon>
        <taxon>Alphaproteobacteria</taxon>
        <taxon>Rhodobacterales</taxon>
        <taxon>Paracoccaceae</taxon>
        <taxon>Albidovulum</taxon>
    </lineage>
</organism>
<dbReference type="PANTHER" id="PTHR38340:SF1">
    <property type="entry name" value="S-LAYER PROTEIN"/>
    <property type="match status" value="1"/>
</dbReference>
<reference evidence="4 5" key="1">
    <citation type="submission" date="2022-10" db="EMBL/GenBank/DDBJ databases">
        <title>Defluviimonas sp. CAU 1641 isolated from mud.</title>
        <authorList>
            <person name="Kim W."/>
        </authorList>
    </citation>
    <scope>NUCLEOTIDE SEQUENCE [LARGE SCALE GENOMIC DNA]</scope>
    <source>
        <strain evidence="4 5">CAU 1641</strain>
    </source>
</reference>
<dbReference type="PROSITE" id="PS00330">
    <property type="entry name" value="HEMOLYSIN_CALCIUM"/>
    <property type="match status" value="2"/>
</dbReference>
<dbReference type="InterPro" id="IPR050557">
    <property type="entry name" value="RTX_toxin/Mannuronan_C5-epim"/>
</dbReference>
<name>A0ABT3J936_9RHOB</name>
<keyword evidence="2" id="KW-0964">Secreted</keyword>
<evidence type="ECO:0000313" key="4">
    <source>
        <dbReference type="EMBL" id="MCW3784203.1"/>
    </source>
</evidence>
<dbReference type="InterPro" id="IPR001343">
    <property type="entry name" value="Hemolysn_Ca-bd"/>
</dbReference>
<dbReference type="EMBL" id="JAPDOG010000034">
    <property type="protein sequence ID" value="MCW3784203.1"/>
    <property type="molecule type" value="Genomic_DNA"/>
</dbReference>
<dbReference type="PANTHER" id="PTHR38340">
    <property type="entry name" value="S-LAYER PROTEIN"/>
    <property type="match status" value="1"/>
</dbReference>
<dbReference type="Pfam" id="PF00353">
    <property type="entry name" value="HemolysinCabind"/>
    <property type="match status" value="8"/>
</dbReference>
<dbReference type="InterPro" id="IPR018511">
    <property type="entry name" value="Hemolysin-typ_Ca-bd_CS"/>
</dbReference>
<comment type="caution">
    <text evidence="4">The sequence shown here is derived from an EMBL/GenBank/DDBJ whole genome shotgun (WGS) entry which is preliminary data.</text>
</comment>
<proteinExistence type="predicted"/>
<dbReference type="RefSeq" id="WP_264773473.1">
    <property type="nucleotide sequence ID" value="NZ_JAPDOG010000034.1"/>
</dbReference>
<dbReference type="Gene3D" id="2.150.10.10">
    <property type="entry name" value="Serralysin-like metalloprotease, C-terminal"/>
    <property type="match status" value="4"/>
</dbReference>